<evidence type="ECO:0000313" key="4">
    <source>
        <dbReference type="Proteomes" id="UP001500879"/>
    </source>
</evidence>
<gene>
    <name evidence="3" type="ORF">GCM10010357_28670</name>
</gene>
<sequence length="70" mass="7611">MVKAVVKIDRPNWSFSGTRFAFTVLVGFIVAIGVLIIALGWALVEATDPPDSPDSNVRSAPHVTMDRMLL</sequence>
<keyword evidence="4" id="KW-1185">Reference proteome</keyword>
<feature type="region of interest" description="Disordered" evidence="1">
    <location>
        <begin position="47"/>
        <end position="70"/>
    </location>
</feature>
<evidence type="ECO:0000256" key="1">
    <source>
        <dbReference type="SAM" id="MobiDB-lite"/>
    </source>
</evidence>
<comment type="caution">
    <text evidence="3">The sequence shown here is derived from an EMBL/GenBank/DDBJ whole genome shotgun (WGS) entry which is preliminary data.</text>
</comment>
<dbReference type="EMBL" id="BAAABX010000032">
    <property type="protein sequence ID" value="GAA0405997.1"/>
    <property type="molecule type" value="Genomic_DNA"/>
</dbReference>
<keyword evidence="2" id="KW-1133">Transmembrane helix</keyword>
<proteinExistence type="predicted"/>
<keyword evidence="2" id="KW-0812">Transmembrane</keyword>
<dbReference type="RefSeq" id="WP_344023971.1">
    <property type="nucleotide sequence ID" value="NZ_BAAABX010000032.1"/>
</dbReference>
<feature type="transmembrane region" description="Helical" evidence="2">
    <location>
        <begin position="20"/>
        <end position="44"/>
    </location>
</feature>
<reference evidence="4" key="1">
    <citation type="journal article" date="2019" name="Int. J. Syst. Evol. Microbiol.">
        <title>The Global Catalogue of Microorganisms (GCM) 10K type strain sequencing project: providing services to taxonomists for standard genome sequencing and annotation.</title>
        <authorList>
            <consortium name="The Broad Institute Genomics Platform"/>
            <consortium name="The Broad Institute Genome Sequencing Center for Infectious Disease"/>
            <person name="Wu L."/>
            <person name="Ma J."/>
        </authorList>
    </citation>
    <scope>NUCLEOTIDE SEQUENCE [LARGE SCALE GENOMIC DNA]</scope>
    <source>
        <strain evidence="4">JCM 4788</strain>
    </source>
</reference>
<evidence type="ECO:0000256" key="2">
    <source>
        <dbReference type="SAM" id="Phobius"/>
    </source>
</evidence>
<dbReference type="Proteomes" id="UP001500879">
    <property type="component" value="Unassembled WGS sequence"/>
</dbReference>
<organism evidence="3 4">
    <name type="scientific">Streptomyces luteireticuli</name>
    <dbReference type="NCBI Taxonomy" id="173858"/>
    <lineage>
        <taxon>Bacteria</taxon>
        <taxon>Bacillati</taxon>
        <taxon>Actinomycetota</taxon>
        <taxon>Actinomycetes</taxon>
        <taxon>Kitasatosporales</taxon>
        <taxon>Streptomycetaceae</taxon>
        <taxon>Streptomyces</taxon>
    </lineage>
</organism>
<name>A0ABP3IIV8_9ACTN</name>
<accession>A0ABP3IIV8</accession>
<evidence type="ECO:0000313" key="3">
    <source>
        <dbReference type="EMBL" id="GAA0405997.1"/>
    </source>
</evidence>
<protein>
    <submittedName>
        <fullName evidence="3">Uncharacterized protein</fullName>
    </submittedName>
</protein>
<keyword evidence="2" id="KW-0472">Membrane</keyword>